<evidence type="ECO:0000256" key="2">
    <source>
        <dbReference type="ARBA" id="ARBA00022448"/>
    </source>
</evidence>
<name>A0A284VMN5_9EURY</name>
<dbReference type="InterPro" id="IPR025302">
    <property type="entry name" value="DrrA1/2-like_C"/>
</dbReference>
<dbReference type="InterPro" id="IPR017871">
    <property type="entry name" value="ABC_transporter-like_CS"/>
</dbReference>
<reference evidence="11" key="1">
    <citation type="submission" date="2017-06" db="EMBL/GenBank/DDBJ databases">
        <authorList>
            <person name="Cremers G."/>
        </authorList>
    </citation>
    <scope>NUCLEOTIDE SEQUENCE [LARGE SCALE GENOMIC DNA]</scope>
</reference>
<proteinExistence type="inferred from homology"/>
<dbReference type="PROSITE" id="PS50893">
    <property type="entry name" value="ABC_TRANSPORTER_2"/>
    <property type="match status" value="1"/>
</dbReference>
<sequence>MDFAIETDRITKKFGDITAVNNISIKVETGELFGLLGPNGAGKTTLISMLSTMIEPTTGSAKVWGFDVGRESSQVRQNIGMVFQDTTLDDRLTGRENLDLHGRLYGLDSKTRKKRIAEVLSLVELADRADAIVKTYSGGMMRRLEIARGLMHHPHVLFLDEPTLGLDPQTRTHIWEYIRTLNKEEGVTIVLTTHYMEEADHLCGRIAIIDNGEIVALDTPEALKEMLGGDVITLEAERREDTTRLSEVYKQNGCACIVSLKGNEVFITVREGERQIPHVLALASDAGIPVRSVSLRKPTLDDVFLHHTGKAIRDKEVSEVEQVRYKIQARRK</sequence>
<evidence type="ECO:0000256" key="7">
    <source>
        <dbReference type="ARBA" id="ARBA00023136"/>
    </source>
</evidence>
<evidence type="ECO:0000256" key="4">
    <source>
        <dbReference type="ARBA" id="ARBA00022741"/>
    </source>
</evidence>
<gene>
    <name evidence="10" type="primary">yfiL</name>
    <name evidence="10" type="ORF">MNV_1850007</name>
</gene>
<keyword evidence="6" id="KW-1278">Translocase</keyword>
<comment type="similarity">
    <text evidence="8">Belongs to the ABC transporter superfamily. Drug exporter-1 (DrugE1) (TC 3.A.1.105) family.</text>
</comment>
<dbReference type="RefSeq" id="WP_096204875.1">
    <property type="nucleotide sequence ID" value="NZ_FZMP01000096.1"/>
</dbReference>
<evidence type="ECO:0000256" key="1">
    <source>
        <dbReference type="ARBA" id="ARBA00004413"/>
    </source>
</evidence>
<dbReference type="FunFam" id="3.40.50.300:FF:000589">
    <property type="entry name" value="ABC transporter, ATP-binding subunit"/>
    <property type="match status" value="1"/>
</dbReference>
<dbReference type="Gene3D" id="3.40.50.300">
    <property type="entry name" value="P-loop containing nucleotide triphosphate hydrolases"/>
    <property type="match status" value="1"/>
</dbReference>
<accession>A0A284VMN5</accession>
<keyword evidence="5 10" id="KW-0067">ATP-binding</keyword>
<dbReference type="InterPro" id="IPR005894">
    <property type="entry name" value="DrrA"/>
</dbReference>
<keyword evidence="3" id="KW-1003">Cell membrane</keyword>
<evidence type="ECO:0000313" key="11">
    <source>
        <dbReference type="Proteomes" id="UP000218615"/>
    </source>
</evidence>
<dbReference type="PROSITE" id="PS00211">
    <property type="entry name" value="ABC_TRANSPORTER_1"/>
    <property type="match status" value="1"/>
</dbReference>
<dbReference type="NCBIfam" id="TIGR01188">
    <property type="entry name" value="drrA"/>
    <property type="match status" value="1"/>
</dbReference>
<dbReference type="Pfam" id="PF00005">
    <property type="entry name" value="ABC_tran"/>
    <property type="match status" value="1"/>
</dbReference>
<dbReference type="SUPFAM" id="SSF52540">
    <property type="entry name" value="P-loop containing nucleoside triphosphate hydrolases"/>
    <property type="match status" value="1"/>
</dbReference>
<evidence type="ECO:0000256" key="3">
    <source>
        <dbReference type="ARBA" id="ARBA00022475"/>
    </source>
</evidence>
<keyword evidence="7" id="KW-0472">Membrane</keyword>
<protein>
    <submittedName>
        <fullName evidence="10">Uncharacterized ABC transporter ATP-binding protein YfiL</fullName>
    </submittedName>
</protein>
<dbReference type="Proteomes" id="UP000218615">
    <property type="component" value="Unassembled WGS sequence"/>
</dbReference>
<feature type="domain" description="ABC transporter" evidence="9">
    <location>
        <begin position="5"/>
        <end position="236"/>
    </location>
</feature>
<keyword evidence="11" id="KW-1185">Reference proteome</keyword>
<dbReference type="GO" id="GO:0005524">
    <property type="term" value="F:ATP binding"/>
    <property type="evidence" value="ECO:0007669"/>
    <property type="project" value="UniProtKB-KW"/>
</dbReference>
<dbReference type="GO" id="GO:0005886">
    <property type="term" value="C:plasma membrane"/>
    <property type="evidence" value="ECO:0007669"/>
    <property type="project" value="UniProtKB-SubCell"/>
</dbReference>
<dbReference type="PANTHER" id="PTHR43582">
    <property type="entry name" value="LINEARMYCIN RESISTANCE ATP-BINDING PROTEIN LNRL"/>
    <property type="match status" value="1"/>
</dbReference>
<dbReference type="STRING" id="1392998.ANME2D_02041"/>
<dbReference type="Pfam" id="PF13732">
    <property type="entry name" value="DrrA1-3_C"/>
    <property type="match status" value="1"/>
</dbReference>
<evidence type="ECO:0000259" key="9">
    <source>
        <dbReference type="PROSITE" id="PS50893"/>
    </source>
</evidence>
<keyword evidence="2" id="KW-0813">Transport</keyword>
<dbReference type="AlphaFoldDB" id="A0A284VMN5"/>
<organism evidence="10 11">
    <name type="scientific">Candidatus Methanoperedens nitratireducens</name>
    <dbReference type="NCBI Taxonomy" id="1392998"/>
    <lineage>
        <taxon>Archaea</taxon>
        <taxon>Methanobacteriati</taxon>
        <taxon>Methanobacteriota</taxon>
        <taxon>Stenosarchaea group</taxon>
        <taxon>Methanomicrobia</taxon>
        <taxon>Methanosarcinales</taxon>
        <taxon>ANME-2 cluster</taxon>
        <taxon>Candidatus Methanoperedentaceae</taxon>
        <taxon>Candidatus Methanoperedens</taxon>
    </lineage>
</organism>
<dbReference type="PANTHER" id="PTHR43582:SF2">
    <property type="entry name" value="LINEARMYCIN RESISTANCE ATP-BINDING PROTEIN LNRL"/>
    <property type="match status" value="1"/>
</dbReference>
<evidence type="ECO:0000256" key="8">
    <source>
        <dbReference type="ARBA" id="ARBA00049985"/>
    </source>
</evidence>
<keyword evidence="4" id="KW-0547">Nucleotide-binding</keyword>
<dbReference type="EMBL" id="FZMP01000096">
    <property type="protein sequence ID" value="SNQ60498.1"/>
    <property type="molecule type" value="Genomic_DNA"/>
</dbReference>
<dbReference type="InterPro" id="IPR027417">
    <property type="entry name" value="P-loop_NTPase"/>
</dbReference>
<dbReference type="GO" id="GO:0043215">
    <property type="term" value="P:daunorubicin transport"/>
    <property type="evidence" value="ECO:0007669"/>
    <property type="project" value="InterPro"/>
</dbReference>
<dbReference type="OrthoDB" id="31298at2157"/>
<comment type="subcellular location">
    <subcellularLocation>
        <location evidence="1">Cell membrane</location>
        <topology evidence="1">Peripheral membrane protein</topology>
        <orientation evidence="1">Cytoplasmic side</orientation>
    </subcellularLocation>
</comment>
<evidence type="ECO:0000256" key="6">
    <source>
        <dbReference type="ARBA" id="ARBA00022967"/>
    </source>
</evidence>
<evidence type="ECO:0000313" key="10">
    <source>
        <dbReference type="EMBL" id="SNQ60498.1"/>
    </source>
</evidence>
<evidence type="ECO:0000256" key="5">
    <source>
        <dbReference type="ARBA" id="ARBA00022840"/>
    </source>
</evidence>
<dbReference type="InterPro" id="IPR003439">
    <property type="entry name" value="ABC_transporter-like_ATP-bd"/>
</dbReference>
<dbReference type="GO" id="GO:1900753">
    <property type="term" value="P:doxorubicin transport"/>
    <property type="evidence" value="ECO:0007669"/>
    <property type="project" value="InterPro"/>
</dbReference>
<dbReference type="InterPro" id="IPR003593">
    <property type="entry name" value="AAA+_ATPase"/>
</dbReference>
<dbReference type="GO" id="GO:0016887">
    <property type="term" value="F:ATP hydrolysis activity"/>
    <property type="evidence" value="ECO:0007669"/>
    <property type="project" value="InterPro"/>
</dbReference>
<dbReference type="SMART" id="SM00382">
    <property type="entry name" value="AAA"/>
    <property type="match status" value="1"/>
</dbReference>